<evidence type="ECO:0000256" key="1">
    <source>
        <dbReference type="ARBA" id="ARBA00022723"/>
    </source>
</evidence>
<feature type="compositionally biased region" description="Polar residues" evidence="5">
    <location>
        <begin position="625"/>
        <end position="635"/>
    </location>
</feature>
<dbReference type="CDD" id="cd00065">
    <property type="entry name" value="FYVE_like_SF"/>
    <property type="match status" value="1"/>
</dbReference>
<evidence type="ECO:0000256" key="2">
    <source>
        <dbReference type="ARBA" id="ARBA00022771"/>
    </source>
</evidence>
<keyword evidence="8" id="KW-1185">Reference proteome</keyword>
<evidence type="ECO:0000256" key="5">
    <source>
        <dbReference type="SAM" id="MobiDB-lite"/>
    </source>
</evidence>
<dbReference type="Proteomes" id="UP001209570">
    <property type="component" value="Unassembled WGS sequence"/>
</dbReference>
<evidence type="ECO:0000313" key="8">
    <source>
        <dbReference type="Proteomes" id="UP001209570"/>
    </source>
</evidence>
<dbReference type="EMBL" id="JAKCXM010000105">
    <property type="protein sequence ID" value="KAJ0402323.1"/>
    <property type="molecule type" value="Genomic_DNA"/>
</dbReference>
<feature type="compositionally biased region" description="Polar residues" evidence="5">
    <location>
        <begin position="691"/>
        <end position="700"/>
    </location>
</feature>
<feature type="domain" description="FYVE-type" evidence="6">
    <location>
        <begin position="287"/>
        <end position="336"/>
    </location>
</feature>
<dbReference type="PROSITE" id="PS50178">
    <property type="entry name" value="ZF_FYVE"/>
    <property type="match status" value="1"/>
</dbReference>
<dbReference type="InterPro" id="IPR017455">
    <property type="entry name" value="Znf_FYVE-rel"/>
</dbReference>
<dbReference type="PANTHER" id="PTHR13510">
    <property type="entry name" value="FYVE-FINGER-CONTAINING RAB5 EFFECTOR PROTEIN RABENOSYN-5-RELATED"/>
    <property type="match status" value="1"/>
</dbReference>
<evidence type="ECO:0000256" key="3">
    <source>
        <dbReference type="ARBA" id="ARBA00022833"/>
    </source>
</evidence>
<proteinExistence type="predicted"/>
<feature type="compositionally biased region" description="Low complexity" evidence="5">
    <location>
        <begin position="583"/>
        <end position="598"/>
    </location>
</feature>
<protein>
    <recommendedName>
        <fullName evidence="6">FYVE-type domain-containing protein</fullName>
    </recommendedName>
</protein>
<feature type="compositionally biased region" description="Basic residues" evidence="5">
    <location>
        <begin position="678"/>
        <end position="689"/>
    </location>
</feature>
<reference evidence="7" key="1">
    <citation type="submission" date="2021-12" db="EMBL/GenBank/DDBJ databases">
        <title>Prjna785345.</title>
        <authorList>
            <person name="Rujirawat T."/>
            <person name="Krajaejun T."/>
        </authorList>
    </citation>
    <scope>NUCLEOTIDE SEQUENCE</scope>
    <source>
        <strain evidence="7">Pi057C3</strain>
    </source>
</reference>
<comment type="caution">
    <text evidence="7">The sequence shown here is derived from an EMBL/GenBank/DDBJ whole genome shotgun (WGS) entry which is preliminary data.</text>
</comment>
<feature type="compositionally biased region" description="Low complexity" evidence="5">
    <location>
        <begin position="644"/>
        <end position="664"/>
    </location>
</feature>
<dbReference type="InterPro" id="IPR011011">
    <property type="entry name" value="Znf_FYVE_PHD"/>
</dbReference>
<gene>
    <name evidence="7" type="ORF">P43SY_008564</name>
</gene>
<dbReference type="AlphaFoldDB" id="A0AAD5LIH0"/>
<dbReference type="Pfam" id="PF01363">
    <property type="entry name" value="FYVE"/>
    <property type="match status" value="1"/>
</dbReference>
<keyword evidence="3" id="KW-0862">Zinc</keyword>
<accession>A0AAD5LIH0</accession>
<evidence type="ECO:0000259" key="6">
    <source>
        <dbReference type="PROSITE" id="PS50178"/>
    </source>
</evidence>
<dbReference type="InterPro" id="IPR052727">
    <property type="entry name" value="Rab4/Rab5_effector"/>
</dbReference>
<dbReference type="GO" id="GO:0008270">
    <property type="term" value="F:zinc ion binding"/>
    <property type="evidence" value="ECO:0007669"/>
    <property type="project" value="UniProtKB-KW"/>
</dbReference>
<feature type="region of interest" description="Disordered" evidence="5">
    <location>
        <begin position="582"/>
        <end position="724"/>
    </location>
</feature>
<sequence>MDRSMNQIDPRAFARTPARDWAPLPLPPGYFGMPHLTARDVHDLDSHMVSLLDNALDRARKERIYGGVDDSWRDIGATHGFKRFTKLEGYRQFYRVQGVIRAPMTNIMSLLYADGDADLVVRRQTVCGNALDGQTLHVLRRRTASDPHQHLAIRWEAMDFSTSVESFKLDMCGLELTGITLDDESQPTGFKIFHSEDFPECPELYTSHGLRRLNAFQSLLVRGVHGSAGHSEIVIEGWLELDELIPTIAIGGFLTNLTSNLSKLPMVIQTRRLATMKILDKSMWVPANERKQCGVCLGKFGMLSKKHHCRSCGEVVCKSCIVFRDGGDNIKFCKKCVVVACSEDDLILPDNRASMALDGAPYPRDSFTEIMHRLSESDNMSSASVAFYLPLNATNPPKLQPETGKYAEEYKPFENSVTTASLSSYSSSVGSIAYMDSVTPLTPLDTEVALCQEDIIVLDTKTMTRANDEGANSIRGTPRTPPSMQVVEDSIAHQRSILKEMLAQATRLTVLFCKVSSSSVGDQARAMATYCGAIGNVNVLALASTDLFDEAQENPFLLQHHHEDAVNLPAHLFPETQSTNGISQRASMISASPSSSQPVQEGPVQLETQSAPTSPVYRPSAMWMQPTSPTATMTTDRSESFAGSQFSDAPSSASSRPASSGVASLAFRSIMQQEDHRTSRRRSTKKRHTMSAPSSPTRGPSDSSEDAGYGSDGGGYASQAVPSSRGSVTFLTMKNLLRGGGALARTRRQKFRRPTVITDAYHRVSDMKLGTSPMKPCIKHLAFPQLWSKEGADFADEADPGMPSPKGQMRRDTLITLETLDKIGTRHACPMRRDTLITLETLDKIGTRHACPVHLIEEEMPDYSHVAPRVDAWNDYRKPKKVLRRPSTWLLGATATSTPRGLDA</sequence>
<dbReference type="Gene3D" id="3.30.40.10">
    <property type="entry name" value="Zinc/RING finger domain, C3HC4 (zinc finger)"/>
    <property type="match status" value="1"/>
</dbReference>
<evidence type="ECO:0000256" key="4">
    <source>
        <dbReference type="PROSITE-ProRule" id="PRU00091"/>
    </source>
</evidence>
<dbReference type="InterPro" id="IPR000306">
    <property type="entry name" value="Znf_FYVE"/>
</dbReference>
<dbReference type="SUPFAM" id="SSF57903">
    <property type="entry name" value="FYVE/PHD zinc finger"/>
    <property type="match status" value="1"/>
</dbReference>
<name>A0AAD5LIH0_PYTIN</name>
<evidence type="ECO:0000313" key="7">
    <source>
        <dbReference type="EMBL" id="KAJ0402323.1"/>
    </source>
</evidence>
<keyword evidence="2 4" id="KW-0863">Zinc-finger</keyword>
<organism evidence="7 8">
    <name type="scientific">Pythium insidiosum</name>
    <name type="common">Pythiosis disease agent</name>
    <dbReference type="NCBI Taxonomy" id="114742"/>
    <lineage>
        <taxon>Eukaryota</taxon>
        <taxon>Sar</taxon>
        <taxon>Stramenopiles</taxon>
        <taxon>Oomycota</taxon>
        <taxon>Peronosporomycetes</taxon>
        <taxon>Pythiales</taxon>
        <taxon>Pythiaceae</taxon>
        <taxon>Pythium</taxon>
    </lineage>
</organism>
<dbReference type="PANTHER" id="PTHR13510:SF44">
    <property type="entry name" value="RABENOSYN-5"/>
    <property type="match status" value="1"/>
</dbReference>
<dbReference type="SMART" id="SM00064">
    <property type="entry name" value="FYVE"/>
    <property type="match status" value="1"/>
</dbReference>
<dbReference type="InterPro" id="IPR013083">
    <property type="entry name" value="Znf_RING/FYVE/PHD"/>
</dbReference>
<keyword evidence="1" id="KW-0479">Metal-binding</keyword>